<dbReference type="RefSeq" id="WP_050724294.1">
    <property type="nucleotide sequence ID" value="NZ_CP012332.1"/>
</dbReference>
<dbReference type="STRING" id="1391653.AKJ08_0128"/>
<name>A0A0K1P8K9_9BACT</name>
<dbReference type="Proteomes" id="UP000055590">
    <property type="component" value="Chromosome"/>
</dbReference>
<keyword evidence="2" id="KW-1185">Reference proteome</keyword>
<dbReference type="EMBL" id="CP012332">
    <property type="protein sequence ID" value="AKU89741.1"/>
    <property type="molecule type" value="Genomic_DNA"/>
</dbReference>
<reference evidence="1 2" key="1">
    <citation type="submission" date="2015-08" db="EMBL/GenBank/DDBJ databases">
        <authorList>
            <person name="Babu N.S."/>
            <person name="Beckwith C.J."/>
            <person name="Beseler K.G."/>
            <person name="Brison A."/>
            <person name="Carone J.V."/>
            <person name="Caskin T.P."/>
            <person name="Diamond M."/>
            <person name="Durham M.E."/>
            <person name="Foxe J.M."/>
            <person name="Go M."/>
            <person name="Henderson B.A."/>
            <person name="Jones I.B."/>
            <person name="McGettigan J.A."/>
            <person name="Micheletti S.J."/>
            <person name="Nasrallah M.E."/>
            <person name="Ortiz D."/>
            <person name="Piller C.R."/>
            <person name="Privatt S.R."/>
            <person name="Schneider S.L."/>
            <person name="Sharp S."/>
            <person name="Smith T.C."/>
            <person name="Stanton J.D."/>
            <person name="Ullery H.E."/>
            <person name="Wilson R.J."/>
            <person name="Serrano M.G."/>
            <person name="Buck G."/>
            <person name="Lee V."/>
            <person name="Wang Y."/>
            <person name="Carvalho R."/>
            <person name="Voegtly L."/>
            <person name="Shi R."/>
            <person name="Duckworth R."/>
            <person name="Johnson A."/>
            <person name="Loviza R."/>
            <person name="Walstead R."/>
            <person name="Shah Z."/>
            <person name="Kiflezghi M."/>
            <person name="Wade K."/>
            <person name="Ball S.L."/>
            <person name="Bradley K.W."/>
            <person name="Asai D.J."/>
            <person name="Bowman C.A."/>
            <person name="Russell D.A."/>
            <person name="Pope W.H."/>
            <person name="Jacobs-Sera D."/>
            <person name="Hendrix R.W."/>
            <person name="Hatfull G.F."/>
        </authorList>
    </citation>
    <scope>NUCLEOTIDE SEQUENCE [LARGE SCALE GENOMIC DNA]</scope>
    <source>
        <strain evidence="1 2">DSM 27710</strain>
    </source>
</reference>
<accession>A0A0K1P8K9</accession>
<protein>
    <submittedName>
        <fullName evidence="1">Uncharacterized protein</fullName>
    </submittedName>
</protein>
<gene>
    <name evidence="1" type="ORF">AKJ08_0128</name>
</gene>
<evidence type="ECO:0000313" key="2">
    <source>
        <dbReference type="Proteomes" id="UP000055590"/>
    </source>
</evidence>
<proteinExistence type="predicted"/>
<dbReference type="KEGG" id="vin:AKJ08_0128"/>
<sequence>MNELRIPKRRTPIEIADPSGEVHRYAVFLGDLAREHAGVERVSDLLNGSEEFFPVLDPESDAIAILGKSQISVAWVEPELEELEDHAPGEECVEVEIRLVGGRRVRGRLAYGAPPGRARLVDFLNRAPSFIALVDGGRIALVNKRRIFSVAQVQG</sequence>
<dbReference type="AlphaFoldDB" id="A0A0K1P8K9"/>
<dbReference type="OrthoDB" id="5517695at2"/>
<organism evidence="1 2">
    <name type="scientific">Vulgatibacter incomptus</name>
    <dbReference type="NCBI Taxonomy" id="1391653"/>
    <lineage>
        <taxon>Bacteria</taxon>
        <taxon>Pseudomonadati</taxon>
        <taxon>Myxococcota</taxon>
        <taxon>Myxococcia</taxon>
        <taxon>Myxococcales</taxon>
        <taxon>Cystobacterineae</taxon>
        <taxon>Vulgatibacteraceae</taxon>
        <taxon>Vulgatibacter</taxon>
    </lineage>
</organism>
<evidence type="ECO:0000313" key="1">
    <source>
        <dbReference type="EMBL" id="AKU89741.1"/>
    </source>
</evidence>